<organism evidence="3 4">
    <name type="scientific">Neolewinella lacunae</name>
    <dbReference type="NCBI Taxonomy" id="1517758"/>
    <lineage>
        <taxon>Bacteria</taxon>
        <taxon>Pseudomonadati</taxon>
        <taxon>Bacteroidota</taxon>
        <taxon>Saprospiria</taxon>
        <taxon>Saprospirales</taxon>
        <taxon>Lewinellaceae</taxon>
        <taxon>Neolewinella</taxon>
    </lineage>
</organism>
<comment type="caution">
    <text evidence="3">The sequence shown here is derived from an EMBL/GenBank/DDBJ whole genome shotgun (WGS) entry which is preliminary data.</text>
</comment>
<keyword evidence="1" id="KW-0732">Signal</keyword>
<dbReference type="Proteomes" id="UP000650081">
    <property type="component" value="Unassembled WGS sequence"/>
</dbReference>
<evidence type="ECO:0000256" key="1">
    <source>
        <dbReference type="SAM" id="SignalP"/>
    </source>
</evidence>
<dbReference type="InterPro" id="IPR042095">
    <property type="entry name" value="SUMF_sf"/>
</dbReference>
<dbReference type="InterPro" id="IPR005532">
    <property type="entry name" value="SUMF_dom"/>
</dbReference>
<gene>
    <name evidence="3" type="ORF">H9S92_01605</name>
</gene>
<dbReference type="Gene3D" id="3.90.1580.10">
    <property type="entry name" value="paralog of FGE (formylglycine-generating enzyme)"/>
    <property type="match status" value="1"/>
</dbReference>
<reference evidence="3" key="1">
    <citation type="submission" date="2020-08" db="EMBL/GenBank/DDBJ databases">
        <title>Lewinella bacteria from marine environments.</title>
        <authorList>
            <person name="Zhong Y."/>
        </authorList>
    </citation>
    <scope>NUCLEOTIDE SEQUENCE</scope>
    <source>
        <strain evidence="3">KCTC 42187</strain>
    </source>
</reference>
<evidence type="ECO:0000313" key="4">
    <source>
        <dbReference type="Proteomes" id="UP000650081"/>
    </source>
</evidence>
<keyword evidence="4" id="KW-1185">Reference proteome</keyword>
<dbReference type="SUPFAM" id="SSF56436">
    <property type="entry name" value="C-type lectin-like"/>
    <property type="match status" value="1"/>
</dbReference>
<proteinExistence type="predicted"/>
<dbReference type="RefSeq" id="WP_187464979.1">
    <property type="nucleotide sequence ID" value="NZ_JACSIT010000040.1"/>
</dbReference>
<dbReference type="AlphaFoldDB" id="A0A923T6Q7"/>
<feature type="chain" id="PRO_5036826396" evidence="1">
    <location>
        <begin position="21"/>
        <end position="494"/>
    </location>
</feature>
<protein>
    <submittedName>
        <fullName evidence="3">SUMF1/EgtB/PvdO family nonheme iron enzyme</fullName>
    </submittedName>
</protein>
<evidence type="ECO:0000259" key="2">
    <source>
        <dbReference type="Pfam" id="PF03781"/>
    </source>
</evidence>
<accession>A0A923T6Q7</accession>
<sequence length="494" mass="52060">MKYALTFLLLCCGALGFLQANNITVSNVTLIGQDAAAGTTQIQFDLSWENSWRISVGPGNYDAAWVFAKYRVNGGAWRHATLQNTGNVAAAGSTIDVADNVGAFIYRSADGSGDVDWQNLQLRWDYDANGVDDNAVVDVQVFAIEMVYVPEGAFRMGSPLSGAADLRGEFFTRTAPPISLQVPYEVTSEAAITVANGQGTLFYANNEPGANNNGDQLGPIPAAFPKGFNAFYCMKYETSQEQWVAFFNSLTPAQQANLDLTGSMGKNSDEVQLRNGISWADNGNATTSLPNVAVNYAATLMTLAYLDWSGLRPFTELEYEKACRGPLAPVASELAWGNANVTSTLYEVSNAGAPNEGVSNPGVGTGNMVFFTSTAIGPLRVGALAASAVNSTREESGGSYYGIMELSGNLYERAVTVGNPAGRAFTGAHGDGVITTAGAANVTGWPTTATGIGYRGGSYSNTVPFCAVSDRFDAATTLTNGNARLGFRGARTAQ</sequence>
<dbReference type="Pfam" id="PF03781">
    <property type="entry name" value="FGE-sulfatase"/>
    <property type="match status" value="1"/>
</dbReference>
<dbReference type="EMBL" id="JACSIT010000040">
    <property type="protein sequence ID" value="MBC6992846.1"/>
    <property type="molecule type" value="Genomic_DNA"/>
</dbReference>
<evidence type="ECO:0000313" key="3">
    <source>
        <dbReference type="EMBL" id="MBC6992846.1"/>
    </source>
</evidence>
<feature type="signal peptide" evidence="1">
    <location>
        <begin position="1"/>
        <end position="20"/>
    </location>
</feature>
<dbReference type="InterPro" id="IPR016187">
    <property type="entry name" value="CTDL_fold"/>
</dbReference>
<feature type="domain" description="Sulfatase-modifying factor enzyme-like" evidence="2">
    <location>
        <begin position="228"/>
        <end position="355"/>
    </location>
</feature>
<name>A0A923T6Q7_9BACT</name>